<accession>T1C730</accession>
<organism evidence="1">
    <name type="scientific">mine drainage metagenome</name>
    <dbReference type="NCBI Taxonomy" id="410659"/>
    <lineage>
        <taxon>unclassified sequences</taxon>
        <taxon>metagenomes</taxon>
        <taxon>ecological metagenomes</taxon>
    </lineage>
</organism>
<reference evidence="1" key="1">
    <citation type="submission" date="2013-08" db="EMBL/GenBank/DDBJ databases">
        <authorList>
            <person name="Mendez C."/>
            <person name="Richter M."/>
            <person name="Ferrer M."/>
            <person name="Sanchez J."/>
        </authorList>
    </citation>
    <scope>NUCLEOTIDE SEQUENCE</scope>
</reference>
<dbReference type="EMBL" id="AUZX01001979">
    <property type="protein sequence ID" value="EQD77847.1"/>
    <property type="molecule type" value="Genomic_DNA"/>
</dbReference>
<sequence>MAMKVEIKDNKLHIEIDLEKPTPSTSGKTLVIASTHGNTVTTATVDGKPVTIGLNAYIK</sequence>
<comment type="caution">
    <text evidence="1">The sequence shown here is derived from an EMBL/GenBank/DDBJ whole genome shotgun (WGS) entry which is preliminary data.</text>
</comment>
<feature type="non-terminal residue" evidence="1">
    <location>
        <position position="59"/>
    </location>
</feature>
<name>T1C730_9ZZZZ</name>
<gene>
    <name evidence="1" type="ORF">B1A_02671</name>
</gene>
<evidence type="ECO:0000313" key="1">
    <source>
        <dbReference type="EMBL" id="EQD77847.1"/>
    </source>
</evidence>
<reference evidence="1" key="2">
    <citation type="journal article" date="2014" name="ISME J.">
        <title>Microbial stratification in low pH oxic and suboxic macroscopic growths along an acid mine drainage.</title>
        <authorList>
            <person name="Mendez-Garcia C."/>
            <person name="Mesa V."/>
            <person name="Sprenger R.R."/>
            <person name="Richter M."/>
            <person name="Diez M.S."/>
            <person name="Solano J."/>
            <person name="Bargiela R."/>
            <person name="Golyshina O.V."/>
            <person name="Manteca A."/>
            <person name="Ramos J.L."/>
            <person name="Gallego J.R."/>
            <person name="Llorente I."/>
            <person name="Martins Dos Santos V.A."/>
            <person name="Jensen O.N."/>
            <person name="Pelaez A.I."/>
            <person name="Sanchez J."/>
            <person name="Ferrer M."/>
        </authorList>
    </citation>
    <scope>NUCLEOTIDE SEQUENCE</scope>
</reference>
<protein>
    <submittedName>
        <fullName evidence="1">Uncharacterized protein</fullName>
    </submittedName>
</protein>
<dbReference type="AlphaFoldDB" id="T1C730"/>
<proteinExistence type="predicted"/>